<proteinExistence type="predicted"/>
<gene>
    <name evidence="2" type="ORF">HMPREF0454_00031</name>
</gene>
<organism evidence="2 3">
    <name type="scientific">Hafnia alvei ATCC 51873</name>
    <dbReference type="NCBI Taxonomy" id="1002364"/>
    <lineage>
        <taxon>Bacteria</taxon>
        <taxon>Pseudomonadati</taxon>
        <taxon>Pseudomonadota</taxon>
        <taxon>Gammaproteobacteria</taxon>
        <taxon>Enterobacterales</taxon>
        <taxon>Hafniaceae</taxon>
        <taxon>Hafnia</taxon>
    </lineage>
</organism>
<accession>G9Y0H3</accession>
<evidence type="ECO:0000313" key="2">
    <source>
        <dbReference type="EMBL" id="EHM48852.1"/>
    </source>
</evidence>
<feature type="domain" description="Phage tail tape measure protein" evidence="1">
    <location>
        <begin position="245"/>
        <end position="407"/>
    </location>
</feature>
<evidence type="ECO:0000259" key="1">
    <source>
        <dbReference type="Pfam" id="PF10145"/>
    </source>
</evidence>
<reference evidence="2 3" key="1">
    <citation type="submission" date="2011-08" db="EMBL/GenBank/DDBJ databases">
        <authorList>
            <person name="Weinstock G."/>
            <person name="Sodergren E."/>
            <person name="Clifton S."/>
            <person name="Fulton L."/>
            <person name="Fulton B."/>
            <person name="Courtney L."/>
            <person name="Fronick C."/>
            <person name="Harrison M."/>
            <person name="Strong C."/>
            <person name="Farmer C."/>
            <person name="Delahaunty K."/>
            <person name="Markovic C."/>
            <person name="Hall O."/>
            <person name="Minx P."/>
            <person name="Tomlinson C."/>
            <person name="Mitreva M."/>
            <person name="Hou S."/>
            <person name="Chen J."/>
            <person name="Wollam A."/>
            <person name="Pepin K.H."/>
            <person name="Johnson M."/>
            <person name="Bhonagiri V."/>
            <person name="Zhang X."/>
            <person name="Suruliraj S."/>
            <person name="Warren W."/>
            <person name="Chinwalla A."/>
            <person name="Mardis E.R."/>
            <person name="Wilson R.K."/>
        </authorList>
    </citation>
    <scope>NUCLEOTIDE SEQUENCE [LARGE SCALE GENOMIC DNA]</scope>
    <source>
        <strain evidence="2 3">ATCC 51873</strain>
    </source>
</reference>
<dbReference type="InterPro" id="IPR010090">
    <property type="entry name" value="Phage_tape_meas"/>
</dbReference>
<dbReference type="RefSeq" id="WP_004088807.1">
    <property type="nucleotide sequence ID" value="NZ_JH417481.1"/>
</dbReference>
<dbReference type="EMBL" id="AGCI01000001">
    <property type="protein sequence ID" value="EHM48852.1"/>
    <property type="molecule type" value="Genomic_DNA"/>
</dbReference>
<dbReference type="HOGENOM" id="CLU_338822_0_0_6"/>
<name>G9Y0H3_HAFAL</name>
<sequence>MARDFDTQIKFGVRDNATPKIRSLSEEFRRMSSARESLGIRSEHNIQREISRTVAAYNRLERSGVLSVKEQERAYQRMQSTVSRLRQEMGETLRVQEKMNPALQEYRRQAQARETLGIRSEQSIRREINQTLAAYNRLYRSGTMSASEQTRAWNQTQTTVARLRRELGETERSYQRLARVGKTVGAIGGGLIAGAMVMRKPIENQMEYDSELRKQANFAYSDKDLAGRQAGMKTIDAAIKRAIREGGGDISGAFHAMETMQRSGTMGRDQVFAALPDVMKISSATETDPAAVASLQSSAFNFGLNEKDAHAGLSVATTMSQHGMVDMSLLAKEMPKALESAKSIGLHGRTGYSQVGALFEAAARGAGSPEEAATFTTNLLSELSAPTLANNFKQAKIGKRGIDIRALIRADAAKGLTPLDTVDRGIRAMDEHDPQFVALEKQISRTAPGEARAQLEARRDQIHGQNVGRIFTNEYSRMGFLNWERNKDYYHKLIKEGNAQFDMPEGHTSADLDYNVVADSTSFKVNKAKNEAIVASNDTAAPLAKSFGDVADKASELAKEFPKLTTAISGAYSTIQGFGAAGGAGLGALALAGGQKLWKRFKGGGSAIVEEAAETAAKGGSFLSKGGSLLGKVVRAPLAEGFMAYNQFYDQFLERGDDKIKRLKEDGYNTNIPNNIPKPVGFLDAFDEIKNFFSQNNTAKPASKGSNVPYAPQGPQQPVVANIYLDSREVTDAVLRRIDVDSRRQ</sequence>
<dbReference type="Proteomes" id="UP000005959">
    <property type="component" value="Unassembled WGS sequence"/>
</dbReference>
<dbReference type="Pfam" id="PF10145">
    <property type="entry name" value="PhageMin_Tail"/>
    <property type="match status" value="1"/>
</dbReference>
<comment type="caution">
    <text evidence="2">The sequence shown here is derived from an EMBL/GenBank/DDBJ whole genome shotgun (WGS) entry which is preliminary data.</text>
</comment>
<evidence type="ECO:0000313" key="3">
    <source>
        <dbReference type="Proteomes" id="UP000005959"/>
    </source>
</evidence>
<protein>
    <submittedName>
        <fullName evidence="2">Phage tail tape measure protein, TP901 family</fullName>
    </submittedName>
</protein>
<dbReference type="PATRIC" id="fig|1002364.3.peg.29"/>
<dbReference type="AlphaFoldDB" id="G9Y0H3"/>